<reference evidence="3" key="1">
    <citation type="submission" date="2016-10" db="EMBL/GenBank/DDBJ databases">
        <authorList>
            <person name="Varghese N."/>
            <person name="Submissions S."/>
        </authorList>
    </citation>
    <scope>NUCLEOTIDE SEQUENCE [LARGE SCALE GENOMIC DNA]</scope>
    <source>
        <strain evidence="3">DSM 17933</strain>
    </source>
</reference>
<dbReference type="AlphaFoldDB" id="A0A1G7SE99"/>
<protein>
    <recommendedName>
        <fullName evidence="1">DUF2281 domain-containing protein</fullName>
    </recommendedName>
</protein>
<evidence type="ECO:0000313" key="2">
    <source>
        <dbReference type="EMBL" id="SDG21313.1"/>
    </source>
</evidence>
<accession>A0A1G7SE99</accession>
<dbReference type="InterPro" id="IPR018739">
    <property type="entry name" value="DUF2281"/>
</dbReference>
<name>A0A1G7SE99_9SPHI</name>
<feature type="domain" description="DUF2281" evidence="1">
    <location>
        <begin position="6"/>
        <end position="68"/>
    </location>
</feature>
<dbReference type="EMBL" id="FNCH01000004">
    <property type="protein sequence ID" value="SDG21313.1"/>
    <property type="molecule type" value="Genomic_DNA"/>
</dbReference>
<proteinExistence type="predicted"/>
<gene>
    <name evidence="2" type="ORF">SAMN05421827_104147</name>
</gene>
<dbReference type="Pfam" id="PF10047">
    <property type="entry name" value="DUF2281"/>
    <property type="match status" value="1"/>
</dbReference>
<dbReference type="OrthoDB" id="9801704at2"/>
<dbReference type="STRING" id="405671.SAMN05421827_104147"/>
<evidence type="ECO:0000313" key="3">
    <source>
        <dbReference type="Proteomes" id="UP000199643"/>
    </source>
</evidence>
<organism evidence="2 3">
    <name type="scientific">Pedobacter terrae</name>
    <dbReference type="NCBI Taxonomy" id="405671"/>
    <lineage>
        <taxon>Bacteria</taxon>
        <taxon>Pseudomonadati</taxon>
        <taxon>Bacteroidota</taxon>
        <taxon>Sphingobacteriia</taxon>
        <taxon>Sphingobacteriales</taxon>
        <taxon>Sphingobacteriaceae</taxon>
        <taxon>Pedobacter</taxon>
    </lineage>
</organism>
<sequence>MDQLHILEKIKMIPVAYQQEVEDFIDFILQKKDLKRSEKKSSRKLGLLKGKMKMSDDFNAPLEDFKDYM</sequence>
<keyword evidence="3" id="KW-1185">Reference proteome</keyword>
<dbReference type="Proteomes" id="UP000199643">
    <property type="component" value="Unassembled WGS sequence"/>
</dbReference>
<dbReference type="RefSeq" id="WP_090498260.1">
    <property type="nucleotide sequence ID" value="NZ_FNCH01000004.1"/>
</dbReference>
<evidence type="ECO:0000259" key="1">
    <source>
        <dbReference type="Pfam" id="PF10047"/>
    </source>
</evidence>